<accession>A0AA36M7W4</accession>
<dbReference type="InterPro" id="IPR027417">
    <property type="entry name" value="P-loop_NTPase"/>
</dbReference>
<evidence type="ECO:0000313" key="2">
    <source>
        <dbReference type="Proteomes" id="UP001176961"/>
    </source>
</evidence>
<dbReference type="SUPFAM" id="SSF52540">
    <property type="entry name" value="P-loop containing nucleoside triphosphate hydrolases"/>
    <property type="match status" value="1"/>
</dbReference>
<dbReference type="PANTHER" id="PTHR19229">
    <property type="entry name" value="ATP-BINDING CASSETTE TRANSPORTER SUBFAMILY A ABCA"/>
    <property type="match status" value="1"/>
</dbReference>
<dbReference type="GO" id="GO:0140359">
    <property type="term" value="F:ABC-type transporter activity"/>
    <property type="evidence" value="ECO:0007669"/>
    <property type="project" value="InterPro"/>
</dbReference>
<dbReference type="PANTHER" id="PTHR19229:SF271">
    <property type="entry name" value="ABC TRANSPORTER CED-7"/>
    <property type="match status" value="1"/>
</dbReference>
<dbReference type="InterPro" id="IPR026082">
    <property type="entry name" value="ABCA"/>
</dbReference>
<dbReference type="AlphaFoldDB" id="A0AA36M7W4"/>
<gene>
    <name evidence="1" type="ORF">CYNAS_LOCUS11975</name>
</gene>
<proteinExistence type="predicted"/>
<dbReference type="GO" id="GO:0016020">
    <property type="term" value="C:membrane"/>
    <property type="evidence" value="ECO:0007669"/>
    <property type="project" value="InterPro"/>
</dbReference>
<dbReference type="Gene3D" id="3.40.50.300">
    <property type="entry name" value="P-loop containing nucleotide triphosphate hydrolases"/>
    <property type="match status" value="1"/>
</dbReference>
<keyword evidence="2" id="KW-1185">Reference proteome</keyword>
<sequence>QSQRRRINVALALLTRGPLIVVDEPTKEVDPNARRDIWKLMLSTQLTNRAMLFASSSMEECEALGTRYGVLYEGRFVSTGSIDALREYHAKLCVLQVDLTKDAQKQKVLDTVQITFMNAIPIPTPDDSLKMRWHVHISEGETLSTLFRKAQELAVSPIRHVHFTHASFEDALVSFGGKFTKLQRKASKRELVNQLLTVVQ</sequence>
<dbReference type="EMBL" id="CATQJL010000223">
    <property type="protein sequence ID" value="CAJ0599992.1"/>
    <property type="molecule type" value="Genomic_DNA"/>
</dbReference>
<name>A0AA36M7W4_CYLNA</name>
<comment type="caution">
    <text evidence="1">The sequence shown here is derived from an EMBL/GenBank/DDBJ whole genome shotgun (WGS) entry which is preliminary data.</text>
</comment>
<reference evidence="1" key="1">
    <citation type="submission" date="2023-07" db="EMBL/GenBank/DDBJ databases">
        <authorList>
            <consortium name="CYATHOMIX"/>
        </authorList>
    </citation>
    <scope>NUCLEOTIDE SEQUENCE</scope>
    <source>
        <strain evidence="1">N/A</strain>
    </source>
</reference>
<evidence type="ECO:0000313" key="1">
    <source>
        <dbReference type="EMBL" id="CAJ0599992.1"/>
    </source>
</evidence>
<organism evidence="1 2">
    <name type="scientific">Cylicocyclus nassatus</name>
    <name type="common">Nematode worm</name>
    <dbReference type="NCBI Taxonomy" id="53992"/>
    <lineage>
        <taxon>Eukaryota</taxon>
        <taxon>Metazoa</taxon>
        <taxon>Ecdysozoa</taxon>
        <taxon>Nematoda</taxon>
        <taxon>Chromadorea</taxon>
        <taxon>Rhabditida</taxon>
        <taxon>Rhabditina</taxon>
        <taxon>Rhabditomorpha</taxon>
        <taxon>Strongyloidea</taxon>
        <taxon>Strongylidae</taxon>
        <taxon>Cylicocyclus</taxon>
    </lineage>
</organism>
<dbReference type="GO" id="GO:0005319">
    <property type="term" value="F:lipid transporter activity"/>
    <property type="evidence" value="ECO:0007669"/>
    <property type="project" value="TreeGrafter"/>
</dbReference>
<protein>
    <submittedName>
        <fullName evidence="1">Uncharacterized protein</fullName>
    </submittedName>
</protein>
<feature type="non-terminal residue" evidence="1">
    <location>
        <position position="200"/>
    </location>
</feature>
<dbReference type="Proteomes" id="UP001176961">
    <property type="component" value="Unassembled WGS sequence"/>
</dbReference>